<dbReference type="AlphaFoldDB" id="A0A2M4DCP7"/>
<name>A0A2M4DCP7_ANODA</name>
<protein>
    <submittedName>
        <fullName evidence="1">Putative secreted protein</fullName>
    </submittedName>
</protein>
<sequence length="73" mass="7763">MDCRPFRGLFHPAAAAAAAPAAAPAASFSRMNGNSLCYGCRVLRQANFGYSHIGGRVAQEKEVSHSEGIQLRN</sequence>
<dbReference type="EMBL" id="GGFL01011111">
    <property type="protein sequence ID" value="MBW75289.1"/>
    <property type="molecule type" value="Transcribed_RNA"/>
</dbReference>
<reference evidence="1" key="1">
    <citation type="submission" date="2018-01" db="EMBL/GenBank/DDBJ databases">
        <title>An insight into the sialome of Amazonian anophelines.</title>
        <authorList>
            <person name="Ribeiro J.M."/>
            <person name="Scarpassa V."/>
            <person name="Calvo E."/>
        </authorList>
    </citation>
    <scope>NUCLEOTIDE SEQUENCE</scope>
</reference>
<accession>A0A2M4DCP7</accession>
<proteinExistence type="predicted"/>
<organism evidence="1">
    <name type="scientific">Anopheles darlingi</name>
    <name type="common">Mosquito</name>
    <dbReference type="NCBI Taxonomy" id="43151"/>
    <lineage>
        <taxon>Eukaryota</taxon>
        <taxon>Metazoa</taxon>
        <taxon>Ecdysozoa</taxon>
        <taxon>Arthropoda</taxon>
        <taxon>Hexapoda</taxon>
        <taxon>Insecta</taxon>
        <taxon>Pterygota</taxon>
        <taxon>Neoptera</taxon>
        <taxon>Endopterygota</taxon>
        <taxon>Diptera</taxon>
        <taxon>Nematocera</taxon>
        <taxon>Culicoidea</taxon>
        <taxon>Culicidae</taxon>
        <taxon>Anophelinae</taxon>
        <taxon>Anopheles</taxon>
    </lineage>
</organism>
<evidence type="ECO:0000313" key="1">
    <source>
        <dbReference type="EMBL" id="MBW75289.1"/>
    </source>
</evidence>